<dbReference type="RefSeq" id="XP_013245516.1">
    <property type="nucleotide sequence ID" value="XM_013390062.1"/>
</dbReference>
<proteinExistence type="predicted"/>
<comment type="caution">
    <text evidence="1">The sequence shown here is derived from an EMBL/GenBank/DDBJ whole genome shotgun (WGS) entry which is preliminary data.</text>
</comment>
<evidence type="ECO:0000313" key="2">
    <source>
        <dbReference type="Proteomes" id="UP000027361"/>
    </source>
</evidence>
<keyword evidence="2" id="KW-1185">Reference proteome</keyword>
<dbReference type="AlphaFoldDB" id="A0A066WFC2"/>
<dbReference type="HOGENOM" id="CLU_1741843_0_0_1"/>
<protein>
    <submittedName>
        <fullName evidence="1">Uncharacterized protein</fullName>
    </submittedName>
</protein>
<dbReference type="EMBL" id="JMSN01000007">
    <property type="protein sequence ID" value="KDN52677.1"/>
    <property type="molecule type" value="Genomic_DNA"/>
</dbReference>
<dbReference type="InParanoid" id="A0A066WFC2"/>
<reference evidence="1 2" key="1">
    <citation type="submission" date="2014-05" db="EMBL/GenBank/DDBJ databases">
        <title>Draft genome sequence of a rare smut relative, Tilletiaria anomala UBC 951.</title>
        <authorList>
            <consortium name="DOE Joint Genome Institute"/>
            <person name="Toome M."/>
            <person name="Kuo A."/>
            <person name="Henrissat B."/>
            <person name="Lipzen A."/>
            <person name="Tritt A."/>
            <person name="Yoshinaga Y."/>
            <person name="Zane M."/>
            <person name="Barry K."/>
            <person name="Grigoriev I.V."/>
            <person name="Spatafora J.W."/>
            <person name="Aimea M.C."/>
        </authorList>
    </citation>
    <scope>NUCLEOTIDE SEQUENCE [LARGE SCALE GENOMIC DNA]</scope>
    <source>
        <strain evidence="1 2">UBC 951</strain>
    </source>
</reference>
<gene>
    <name evidence="1" type="ORF">K437DRAFT_161423</name>
</gene>
<organism evidence="1 2">
    <name type="scientific">Tilletiaria anomala (strain ATCC 24038 / CBS 436.72 / UBC 951)</name>
    <dbReference type="NCBI Taxonomy" id="1037660"/>
    <lineage>
        <taxon>Eukaryota</taxon>
        <taxon>Fungi</taxon>
        <taxon>Dikarya</taxon>
        <taxon>Basidiomycota</taxon>
        <taxon>Ustilaginomycotina</taxon>
        <taxon>Exobasidiomycetes</taxon>
        <taxon>Georgefischeriales</taxon>
        <taxon>Tilletiariaceae</taxon>
        <taxon>Tilletiaria</taxon>
    </lineage>
</organism>
<sequence length="150" mass="17229">MVVLAYLHQRSSCRACFRLLCNNLIQTRCKTRVRTFDPWLTRPVALCRLQGWSQRCNEDPGRPRRVCRCTRNNAGYYLHLEIILKVEIEGHIPPSALVTGNLRYVSLVCVFPRLRSGCEVCPFMRVMDVRFRAQAIDGGATRTGHHLNVS</sequence>
<name>A0A066WFC2_TILAU</name>
<evidence type="ECO:0000313" key="1">
    <source>
        <dbReference type="EMBL" id="KDN52677.1"/>
    </source>
</evidence>
<accession>A0A066WFC2</accession>
<dbReference type="Proteomes" id="UP000027361">
    <property type="component" value="Unassembled WGS sequence"/>
</dbReference>
<dbReference type="GeneID" id="25261741"/>